<reference evidence="2 3" key="1">
    <citation type="submission" date="2022-02" db="EMBL/GenBank/DDBJ databases">
        <authorList>
            <person name="Min J."/>
        </authorList>
    </citation>
    <scope>NUCLEOTIDE SEQUENCE [LARGE SCALE GENOMIC DNA]</scope>
    <source>
        <strain evidence="2 3">GR10-1</strain>
    </source>
</reference>
<dbReference type="SUPFAM" id="SSF53067">
    <property type="entry name" value="Actin-like ATPase domain"/>
    <property type="match status" value="1"/>
</dbReference>
<comment type="caution">
    <text evidence="2">The sequence shown here is derived from an EMBL/GenBank/DDBJ whole genome shotgun (WGS) entry which is preliminary data.</text>
</comment>
<dbReference type="EMBL" id="JAKWBL010000004">
    <property type="protein sequence ID" value="MCH5600314.1"/>
    <property type="molecule type" value="Genomic_DNA"/>
</dbReference>
<proteinExistence type="predicted"/>
<dbReference type="PANTHER" id="PTHR11735:SF11">
    <property type="entry name" value="TRNA THREONYLCARBAMOYLADENOSINE BIOSYNTHESIS PROTEIN TSAB"/>
    <property type="match status" value="1"/>
</dbReference>
<dbReference type="GO" id="GO:0061711">
    <property type="term" value="F:tRNA N(6)-L-threonylcarbamoyladenine synthase activity"/>
    <property type="evidence" value="ECO:0007669"/>
    <property type="project" value="UniProtKB-EC"/>
</dbReference>
<dbReference type="Gene3D" id="3.30.420.40">
    <property type="match status" value="1"/>
</dbReference>
<organism evidence="2 3">
    <name type="scientific">Niabella ginsengisoli</name>
    <dbReference type="NCBI Taxonomy" id="522298"/>
    <lineage>
        <taxon>Bacteria</taxon>
        <taxon>Pseudomonadati</taxon>
        <taxon>Bacteroidota</taxon>
        <taxon>Chitinophagia</taxon>
        <taxon>Chitinophagales</taxon>
        <taxon>Chitinophagaceae</taxon>
        <taxon>Niabella</taxon>
    </lineage>
</organism>
<sequence>MLILNIDTAIDKGSICISDGLNVITFDQNEKRNEQAGWLHEAIQNAFQKTGMDMKNLDAVAVSNGPGSYTGLRIGLASAKGFCYALKKPLICINTLQIMASAVKNKAKDLICPMIDARRMEVFTAVFNKELELYQEPFARVDPTEF</sequence>
<dbReference type="Proteomes" id="UP001202248">
    <property type="component" value="Unassembled WGS sequence"/>
</dbReference>
<evidence type="ECO:0000259" key="1">
    <source>
        <dbReference type="Pfam" id="PF00814"/>
    </source>
</evidence>
<keyword evidence="2" id="KW-0012">Acyltransferase</keyword>
<evidence type="ECO:0000313" key="3">
    <source>
        <dbReference type="Proteomes" id="UP001202248"/>
    </source>
</evidence>
<protein>
    <submittedName>
        <fullName evidence="2">tRNA (Adenosine(37)-N6)-threonylcarbamoyltransferase complex dimerization subunit type 1 TsaB</fullName>
        <ecNumber evidence="2">2.3.1.234</ecNumber>
    </submittedName>
</protein>
<keyword evidence="3" id="KW-1185">Reference proteome</keyword>
<dbReference type="NCBIfam" id="TIGR03725">
    <property type="entry name" value="T6A_YeaZ"/>
    <property type="match status" value="1"/>
</dbReference>
<dbReference type="RefSeq" id="WP_240832352.1">
    <property type="nucleotide sequence ID" value="NZ_JAKWBL010000004.1"/>
</dbReference>
<dbReference type="EC" id="2.3.1.234" evidence="2"/>
<keyword evidence="2" id="KW-0808">Transferase</keyword>
<dbReference type="InterPro" id="IPR000905">
    <property type="entry name" value="Gcp-like_dom"/>
</dbReference>
<dbReference type="CDD" id="cd24032">
    <property type="entry name" value="ASKHA_NBD_TsaB"/>
    <property type="match status" value="1"/>
</dbReference>
<dbReference type="InterPro" id="IPR022496">
    <property type="entry name" value="T6A_TsaB"/>
</dbReference>
<dbReference type="InterPro" id="IPR043129">
    <property type="entry name" value="ATPase_NBD"/>
</dbReference>
<accession>A0ABS9SPI0</accession>
<feature type="domain" description="Gcp-like" evidence="1">
    <location>
        <begin position="38"/>
        <end position="127"/>
    </location>
</feature>
<name>A0ABS9SPI0_9BACT</name>
<evidence type="ECO:0000313" key="2">
    <source>
        <dbReference type="EMBL" id="MCH5600314.1"/>
    </source>
</evidence>
<gene>
    <name evidence="2" type="primary">tsaB</name>
    <name evidence="2" type="ORF">MKP09_21530</name>
</gene>
<dbReference type="PANTHER" id="PTHR11735">
    <property type="entry name" value="TRNA N6-ADENOSINE THREONYLCARBAMOYLTRANSFERASE"/>
    <property type="match status" value="1"/>
</dbReference>
<dbReference type="Pfam" id="PF00814">
    <property type="entry name" value="TsaD"/>
    <property type="match status" value="1"/>
</dbReference>